<evidence type="ECO:0000256" key="2">
    <source>
        <dbReference type="ARBA" id="ARBA00023136"/>
    </source>
</evidence>
<reference evidence="5 6" key="1">
    <citation type="submission" date="2015-05" db="EMBL/GenBank/DDBJ databases">
        <title>Distinctive expansion of gene families associated with plant cell wall degradation and secondary metabolism in the genomes of grapevine trunk pathogens.</title>
        <authorList>
            <person name="Lawrence D.P."/>
            <person name="Travadon R."/>
            <person name="Rolshausen P.E."/>
            <person name="Baumgartner K."/>
        </authorList>
    </citation>
    <scope>NUCLEOTIDE SEQUENCE [LARGE SCALE GENOMIC DNA]</scope>
    <source>
        <strain evidence="5">UCRPC4</strain>
    </source>
</reference>
<dbReference type="SUPFAM" id="SSF82171">
    <property type="entry name" value="DPP6 N-terminal domain-like"/>
    <property type="match status" value="1"/>
</dbReference>
<dbReference type="GO" id="GO:0042147">
    <property type="term" value="P:retrograde transport, endosome to Golgi"/>
    <property type="evidence" value="ECO:0007669"/>
    <property type="project" value="TreeGrafter"/>
</dbReference>
<dbReference type="EMBL" id="LCWF01000028">
    <property type="protein sequence ID" value="KKY27113.1"/>
    <property type="molecule type" value="Genomic_DNA"/>
</dbReference>
<dbReference type="GO" id="GO:0000139">
    <property type="term" value="C:Golgi membrane"/>
    <property type="evidence" value="ECO:0007669"/>
    <property type="project" value="TreeGrafter"/>
</dbReference>
<dbReference type="GO" id="GO:0034066">
    <property type="term" value="C:Ric1-Rgp1 guanyl-nucleotide exchange factor complex"/>
    <property type="evidence" value="ECO:0007669"/>
    <property type="project" value="InterPro"/>
</dbReference>
<feature type="domain" description="RIC1 C-terminal alpha solenoid region" evidence="4">
    <location>
        <begin position="814"/>
        <end position="1014"/>
    </location>
</feature>
<accession>A0A0G2GV29</accession>
<comment type="caution">
    <text evidence="5">The sequence shown here is derived from an EMBL/GenBank/DDBJ whole genome shotgun (WGS) entry which is preliminary data.</text>
</comment>
<protein>
    <recommendedName>
        <fullName evidence="4">RIC1 C-terminal alpha solenoid region domain-containing protein</fullName>
    </recommendedName>
</protein>
<dbReference type="GO" id="GO:0006886">
    <property type="term" value="P:intracellular protein transport"/>
    <property type="evidence" value="ECO:0007669"/>
    <property type="project" value="InterPro"/>
</dbReference>
<dbReference type="PANTHER" id="PTHR22746">
    <property type="entry name" value="RAB6A-GEF COMPLEX PARTNER PROTEIN 1"/>
    <property type="match status" value="1"/>
</dbReference>
<dbReference type="Pfam" id="PF07064">
    <property type="entry name" value="RIC1"/>
    <property type="match status" value="1"/>
</dbReference>
<dbReference type="OrthoDB" id="67540at2759"/>
<sequence length="1112" mass="122872">MMGSVRAVIVAFDNVLAKDVEEQAVVSEEEVLEKDEGLSQDLKTSEIVDLCSTRSGHIFVTITLTSLCVWQTRKPTVLLARFSRSQSSLNSYGANQTVLIRSDSTIAVVKTSLGYLMTYFLIADPVTRVYQQQHGYSQARRQGLARHFGTDDGEGFGEVSIRFRVAIKIDAGISAALALDNELIVATKKPAAVQCIKWLPDGRGSQTTTELLSKMDWLPKKSGITSMVYDRAMNLAIWITEHGTAYAAQRLQDQVVPEEPVSSGSSSEEAKMPSPKKMFHGYLLHEPSDDRDGATIPAINARFSLLAVGCSNGDILVYSAKDYAGNLPFSHKLQSPASPATTGSLMVLSYSPDGYCIFAGYEKGWAMWSVFGKPGAHSFESNQTISQANDEAWLQSIRTACWVGGGSEILLTTKGDNRIWNLEIARSAATGCFSCANLVRALLQTPSEVVIYRGHDLPDLTTISGEASLWHHAQYPPTYVHNQWPIRSCVISQDGRYVAIAGRRGLAHYSLQSGRWKTFSDPTVENSFAVRGGMCWYGHVLIVAAETDTAYELRLYSRDAELGRLSTLHIEPLPAPAIFIGPSGEDSLLVYTYDNILYHYVIDATPRGVNLVQVGQIAFHGVVRAPTRVRAVSWVLPEHQLRNGDPSQDVAVASVLFLVDDKLVLLQPSQTEEGTLRYDMRSIKQSVEYYILMRDQLYFNFAPIGDESTPPSPAAENALNGQHFRNALRDSLWTFTGDSLHMWNDVQEVLRMALEGPALKDNLALLDIPVDFYPLSILLNKGLILGIESELLQRRDVTFSLFRYATRTSLFIPKILRYQLSQQDTPAALALIHQYESITYLPHALEILLHEVLDDEVDNPPIPPARSLLPIVLTFLQSSTSPATYLDIILQCTRKTELRSWRTLFAHLPPPEQLFEQAMEMEELKIAGGYLLILQGLTEDDEAETDEDSKSIRSDTSSVSATKWNGNEVLKQVIRVMRLGKQKCDWDICTELAGFLIALDPRGNALRKVMDEVGFSSNPTIQTKSPSETGIALQEQRDKGLMIPNPRAGSTASRFDRRASSSAKTVTGTFVGGQQRQLERVSYESTSTTGDITGASDEGGDYFSASPGSMGR</sequence>
<reference evidence="5 6" key="2">
    <citation type="submission" date="2015-05" db="EMBL/GenBank/DDBJ databases">
        <authorList>
            <person name="Morales-Cruz A."/>
            <person name="Amrine K.C."/>
            <person name="Cantu D."/>
        </authorList>
    </citation>
    <scope>NUCLEOTIDE SEQUENCE [LARGE SCALE GENOMIC DNA]</scope>
    <source>
        <strain evidence="5">UCRPC4</strain>
    </source>
</reference>
<dbReference type="InterPro" id="IPR009771">
    <property type="entry name" value="RIC1_C"/>
</dbReference>
<organism evidence="5 6">
    <name type="scientific">Phaeomoniella chlamydospora</name>
    <name type="common">Phaeoacremonium chlamydosporum</name>
    <dbReference type="NCBI Taxonomy" id="158046"/>
    <lineage>
        <taxon>Eukaryota</taxon>
        <taxon>Fungi</taxon>
        <taxon>Dikarya</taxon>
        <taxon>Ascomycota</taxon>
        <taxon>Pezizomycotina</taxon>
        <taxon>Eurotiomycetes</taxon>
        <taxon>Chaetothyriomycetidae</taxon>
        <taxon>Phaeomoniellales</taxon>
        <taxon>Phaeomoniellaceae</taxon>
        <taxon>Phaeomoniella</taxon>
    </lineage>
</organism>
<keyword evidence="6" id="KW-1185">Reference proteome</keyword>
<dbReference type="InterPro" id="IPR040096">
    <property type="entry name" value="Ric1"/>
</dbReference>
<feature type="region of interest" description="Disordered" evidence="3">
    <location>
        <begin position="1041"/>
        <end position="1112"/>
    </location>
</feature>
<evidence type="ECO:0000313" key="5">
    <source>
        <dbReference type="EMBL" id="KKY27113.1"/>
    </source>
</evidence>
<proteinExistence type="predicted"/>
<dbReference type="Pfam" id="PF25440">
    <property type="entry name" value="Beta-prop_RIC1_2nd"/>
    <property type="match status" value="1"/>
</dbReference>
<comment type="subcellular location">
    <subcellularLocation>
        <location evidence="1">Membrane</location>
    </subcellularLocation>
</comment>
<evidence type="ECO:0000256" key="3">
    <source>
        <dbReference type="SAM" id="MobiDB-lite"/>
    </source>
</evidence>
<keyword evidence="2" id="KW-0472">Membrane</keyword>
<name>A0A0G2GV29_PHACM</name>
<dbReference type="AlphaFoldDB" id="A0A0G2GV29"/>
<evidence type="ECO:0000313" key="6">
    <source>
        <dbReference type="Proteomes" id="UP000053317"/>
    </source>
</evidence>
<dbReference type="PANTHER" id="PTHR22746:SF10">
    <property type="entry name" value="GUANINE NUCLEOTIDE EXCHANGE FACTOR SUBUNIT RIC1"/>
    <property type="match status" value="1"/>
</dbReference>
<dbReference type="Proteomes" id="UP000053317">
    <property type="component" value="Unassembled WGS sequence"/>
</dbReference>
<evidence type="ECO:0000256" key="1">
    <source>
        <dbReference type="ARBA" id="ARBA00004370"/>
    </source>
</evidence>
<dbReference type="Gene3D" id="2.130.10.10">
    <property type="entry name" value="YVTN repeat-like/Quinoprotein amine dehydrogenase"/>
    <property type="match status" value="1"/>
</dbReference>
<evidence type="ECO:0000259" key="4">
    <source>
        <dbReference type="Pfam" id="PF07064"/>
    </source>
</evidence>
<dbReference type="GO" id="GO:0005829">
    <property type="term" value="C:cytosol"/>
    <property type="evidence" value="ECO:0007669"/>
    <property type="project" value="TreeGrafter"/>
</dbReference>
<dbReference type="InterPro" id="IPR015943">
    <property type="entry name" value="WD40/YVTN_repeat-like_dom_sf"/>
</dbReference>
<gene>
    <name evidence="5" type="ORF">UCRPC4_g01247</name>
</gene>
<feature type="compositionally biased region" description="Polar residues" evidence="3">
    <location>
        <begin position="1064"/>
        <end position="1076"/>
    </location>
</feature>